<evidence type="ECO:0000256" key="1">
    <source>
        <dbReference type="SAM" id="MobiDB-lite"/>
    </source>
</evidence>
<feature type="compositionally biased region" description="Basic and acidic residues" evidence="1">
    <location>
        <begin position="36"/>
        <end position="53"/>
    </location>
</feature>
<evidence type="ECO:0000313" key="2">
    <source>
        <dbReference type="EMBL" id="BAH94677.1"/>
    </source>
</evidence>
<accession>C7J6P1</accession>
<dbReference type="KEGG" id="dosa:Os09g0524500"/>
<protein>
    <submittedName>
        <fullName evidence="2">Os09g0524500 protein</fullName>
    </submittedName>
</protein>
<proteinExistence type="predicted"/>
<evidence type="ECO:0000313" key="3">
    <source>
        <dbReference type="Proteomes" id="UP000000763"/>
    </source>
</evidence>
<feature type="region of interest" description="Disordered" evidence="1">
    <location>
        <begin position="1"/>
        <end position="86"/>
    </location>
</feature>
<organism evidence="2 3">
    <name type="scientific">Oryza sativa subsp. japonica</name>
    <name type="common">Rice</name>
    <dbReference type="NCBI Taxonomy" id="39947"/>
    <lineage>
        <taxon>Eukaryota</taxon>
        <taxon>Viridiplantae</taxon>
        <taxon>Streptophyta</taxon>
        <taxon>Embryophyta</taxon>
        <taxon>Tracheophyta</taxon>
        <taxon>Spermatophyta</taxon>
        <taxon>Magnoliopsida</taxon>
        <taxon>Liliopsida</taxon>
        <taxon>Poales</taxon>
        <taxon>Poaceae</taxon>
        <taxon>BOP clade</taxon>
        <taxon>Oryzoideae</taxon>
        <taxon>Oryzeae</taxon>
        <taxon>Oryzinae</taxon>
        <taxon>Oryza</taxon>
        <taxon>Oryza sativa</taxon>
    </lineage>
</organism>
<reference evidence="3" key="2">
    <citation type="journal article" date="2008" name="Nucleic Acids Res.">
        <title>The rice annotation project database (RAP-DB): 2008 update.</title>
        <authorList>
            <consortium name="The rice annotation project (RAP)"/>
        </authorList>
    </citation>
    <scope>GENOME REANNOTATION</scope>
    <source>
        <strain evidence="3">cv. Nipponbare</strain>
    </source>
</reference>
<dbReference type="EMBL" id="AP008215">
    <property type="protein sequence ID" value="BAH94677.1"/>
    <property type="molecule type" value="Genomic_DNA"/>
</dbReference>
<dbReference type="Proteomes" id="UP000000763">
    <property type="component" value="Chromosome 9"/>
</dbReference>
<gene>
    <name evidence="2" type="ordered locus">Os09g0524500</name>
</gene>
<name>C7J6P1_ORYSJ</name>
<dbReference type="AlphaFoldDB" id="C7J6P1"/>
<sequence length="112" mass="12669">MQQQFPFPSRASPPHRRLSVGPPRLGDLLPTAGWPARREERREREEEEGRGGEENMLTWRLTCGSHVGPTLTQPTRQIKPRPKPPRDLKQTVLLVEGHPVSGFAIGDDFVSR</sequence>
<reference evidence="2 3" key="1">
    <citation type="journal article" date="2005" name="Nature">
        <title>The map-based sequence of the rice genome.</title>
        <authorList>
            <consortium name="International rice genome sequencing project (IRGSP)"/>
            <person name="Matsumoto T."/>
            <person name="Wu J."/>
            <person name="Kanamori H."/>
            <person name="Katayose Y."/>
            <person name="Fujisawa M."/>
            <person name="Namiki N."/>
            <person name="Mizuno H."/>
            <person name="Yamamoto K."/>
            <person name="Antonio B.A."/>
            <person name="Baba T."/>
            <person name="Sakata K."/>
            <person name="Nagamura Y."/>
            <person name="Aoki H."/>
            <person name="Arikawa K."/>
            <person name="Arita K."/>
            <person name="Bito T."/>
            <person name="Chiden Y."/>
            <person name="Fujitsuka N."/>
            <person name="Fukunaka R."/>
            <person name="Hamada M."/>
            <person name="Harada C."/>
            <person name="Hayashi A."/>
            <person name="Hijishita S."/>
            <person name="Honda M."/>
            <person name="Hosokawa S."/>
            <person name="Ichikawa Y."/>
            <person name="Idonuma A."/>
            <person name="Iijima M."/>
            <person name="Ikeda M."/>
            <person name="Ikeno M."/>
            <person name="Ito K."/>
            <person name="Ito S."/>
            <person name="Ito T."/>
            <person name="Ito Y."/>
            <person name="Ito Y."/>
            <person name="Iwabuchi A."/>
            <person name="Kamiya K."/>
            <person name="Karasawa W."/>
            <person name="Kurita K."/>
            <person name="Katagiri S."/>
            <person name="Kikuta A."/>
            <person name="Kobayashi H."/>
            <person name="Kobayashi N."/>
            <person name="Machita K."/>
            <person name="Maehara T."/>
            <person name="Masukawa M."/>
            <person name="Mizubayashi T."/>
            <person name="Mukai Y."/>
            <person name="Nagasaki H."/>
            <person name="Nagata Y."/>
            <person name="Naito S."/>
            <person name="Nakashima M."/>
            <person name="Nakama Y."/>
            <person name="Nakamichi Y."/>
            <person name="Nakamura M."/>
            <person name="Meguro A."/>
            <person name="Negishi M."/>
            <person name="Ohta I."/>
            <person name="Ohta T."/>
            <person name="Okamoto M."/>
            <person name="Ono N."/>
            <person name="Saji S."/>
            <person name="Sakaguchi M."/>
            <person name="Sakai K."/>
            <person name="Shibata M."/>
            <person name="Shimokawa T."/>
            <person name="Song J."/>
            <person name="Takazaki Y."/>
            <person name="Terasawa K."/>
            <person name="Tsugane M."/>
            <person name="Tsuji K."/>
            <person name="Ueda S."/>
            <person name="Waki K."/>
            <person name="Yamagata H."/>
            <person name="Yamamoto M."/>
            <person name="Yamamoto S."/>
            <person name="Yamane H."/>
            <person name="Yoshiki S."/>
            <person name="Yoshihara R."/>
            <person name="Yukawa K."/>
            <person name="Zhong H."/>
            <person name="Yano M."/>
            <person name="Yuan Q."/>
            <person name="Ouyang S."/>
            <person name="Liu J."/>
            <person name="Jones K.M."/>
            <person name="Gansberger K."/>
            <person name="Moffat K."/>
            <person name="Hill J."/>
            <person name="Bera J."/>
            <person name="Fadrosh D."/>
            <person name="Jin S."/>
            <person name="Johri S."/>
            <person name="Kim M."/>
            <person name="Overton L."/>
            <person name="Reardon M."/>
            <person name="Tsitrin T."/>
            <person name="Vuong H."/>
            <person name="Weaver B."/>
            <person name="Ciecko A."/>
            <person name="Tallon L."/>
            <person name="Jackson J."/>
            <person name="Pai G."/>
            <person name="Aken S.V."/>
            <person name="Utterback T."/>
            <person name="Reidmuller S."/>
            <person name="Feldblyum T."/>
            <person name="Hsiao J."/>
            <person name="Zismann V."/>
            <person name="Iobst S."/>
            <person name="de Vazeille A.R."/>
            <person name="Buell C.R."/>
            <person name="Ying K."/>
            <person name="Li Y."/>
            <person name="Lu T."/>
            <person name="Huang Y."/>
            <person name="Zhao Q."/>
            <person name="Feng Q."/>
            <person name="Zhang L."/>
            <person name="Zhu J."/>
            <person name="Weng Q."/>
            <person name="Mu J."/>
            <person name="Lu Y."/>
            <person name="Fan D."/>
            <person name="Liu Y."/>
            <person name="Guan J."/>
            <person name="Zhang Y."/>
            <person name="Yu S."/>
            <person name="Liu X."/>
            <person name="Zhang Y."/>
            <person name="Hong G."/>
            <person name="Han B."/>
            <person name="Choisne N."/>
            <person name="Demange N."/>
            <person name="Orjeda G."/>
            <person name="Samain S."/>
            <person name="Cattolico L."/>
            <person name="Pelletier E."/>
            <person name="Couloux A."/>
            <person name="Segurens B."/>
            <person name="Wincker P."/>
            <person name="D'Hont A."/>
            <person name="Scarpelli C."/>
            <person name="Weissenbach J."/>
            <person name="Salanoubat M."/>
            <person name="Quetier F."/>
            <person name="Yu Y."/>
            <person name="Kim H.R."/>
            <person name="Rambo T."/>
            <person name="Currie J."/>
            <person name="Collura K."/>
            <person name="Luo M."/>
            <person name="Yang T."/>
            <person name="Ammiraju J.S.S."/>
            <person name="Engler F."/>
            <person name="Soderlund C."/>
            <person name="Wing R.A."/>
            <person name="Palmer L.E."/>
            <person name="de la Bastide M."/>
            <person name="Spiegel L."/>
            <person name="Nascimento L."/>
            <person name="Zutavern T."/>
            <person name="O'Shaughnessy A."/>
            <person name="Dike S."/>
            <person name="Dedhia N."/>
            <person name="Preston R."/>
            <person name="Balija V."/>
            <person name="McCombie W.R."/>
            <person name="Chow T."/>
            <person name="Chen H."/>
            <person name="Chung M."/>
            <person name="Chen C."/>
            <person name="Shaw J."/>
            <person name="Wu H."/>
            <person name="Hsiao K."/>
            <person name="Chao Y."/>
            <person name="Chu M."/>
            <person name="Cheng C."/>
            <person name="Hour A."/>
            <person name="Lee P."/>
            <person name="Lin S."/>
            <person name="Lin Y."/>
            <person name="Liou J."/>
            <person name="Liu S."/>
            <person name="Hsing Y."/>
            <person name="Raghuvanshi S."/>
            <person name="Mohanty A."/>
            <person name="Bharti A.K."/>
            <person name="Gaur A."/>
            <person name="Gupta V."/>
            <person name="Kumar D."/>
            <person name="Ravi V."/>
            <person name="Vij S."/>
            <person name="Kapur A."/>
            <person name="Khurana P."/>
            <person name="Khurana P."/>
            <person name="Khurana J.P."/>
            <person name="Tyagi A.K."/>
            <person name="Gaikwad K."/>
            <person name="Singh A."/>
            <person name="Dalal V."/>
            <person name="Srivastava S."/>
            <person name="Dixit A."/>
            <person name="Pal A.K."/>
            <person name="Ghazi I.A."/>
            <person name="Yadav M."/>
            <person name="Pandit A."/>
            <person name="Bhargava A."/>
            <person name="Sureshbabu K."/>
            <person name="Batra K."/>
            <person name="Sharma T.R."/>
            <person name="Mohapatra T."/>
            <person name="Singh N.K."/>
            <person name="Messing J."/>
            <person name="Nelson A.B."/>
            <person name="Fuks G."/>
            <person name="Kavchok S."/>
            <person name="Keizer G."/>
            <person name="Linton E."/>
            <person name="Llaca V."/>
            <person name="Song R."/>
            <person name="Tanyolac B."/>
            <person name="Young S."/>
            <person name="Ho-Il K."/>
            <person name="Hahn J.H."/>
            <person name="Sangsakoo G."/>
            <person name="Vanavichit A."/>
            <person name="de Mattos Luiz.A.T."/>
            <person name="Zimmer P.D."/>
            <person name="Malone G."/>
            <person name="Dellagostin O."/>
            <person name="de Oliveira A.C."/>
            <person name="Bevan M."/>
            <person name="Bancroft I."/>
            <person name="Minx P."/>
            <person name="Cordum H."/>
            <person name="Wilson R."/>
            <person name="Cheng Z."/>
            <person name="Jin W."/>
            <person name="Jiang J."/>
            <person name="Leong S.A."/>
            <person name="Iwama H."/>
            <person name="Gojobori T."/>
            <person name="Itoh T."/>
            <person name="Niimura Y."/>
            <person name="Fujii Y."/>
            <person name="Habara T."/>
            <person name="Sakai H."/>
            <person name="Sato Y."/>
            <person name="Wilson G."/>
            <person name="Kumar K."/>
            <person name="McCouch S."/>
            <person name="Juretic N."/>
            <person name="Hoen D."/>
            <person name="Wright S."/>
            <person name="Bruskiewich R."/>
            <person name="Bureau T."/>
            <person name="Miyao A."/>
            <person name="Hirochika H."/>
            <person name="Nishikawa T."/>
            <person name="Kadowaki K."/>
            <person name="Sugiura M."/>
            <person name="Burr B."/>
            <person name="Sasaki T."/>
        </authorList>
    </citation>
    <scope>NUCLEOTIDE SEQUENCE [LARGE SCALE GENOMIC DNA]</scope>
    <source>
        <strain evidence="3">cv. Nipponbare</strain>
    </source>
</reference>